<organism evidence="2 3">
    <name type="scientific">Flavobacterium johnsoniae</name>
    <name type="common">Cytophaga johnsonae</name>
    <dbReference type="NCBI Taxonomy" id="986"/>
    <lineage>
        <taxon>Bacteria</taxon>
        <taxon>Pseudomonadati</taxon>
        <taxon>Bacteroidota</taxon>
        <taxon>Flavobacteriia</taxon>
        <taxon>Flavobacteriales</taxon>
        <taxon>Flavobacteriaceae</taxon>
        <taxon>Flavobacterium</taxon>
    </lineage>
</organism>
<dbReference type="InterPro" id="IPR018392">
    <property type="entry name" value="LysM"/>
</dbReference>
<dbReference type="PANTHER" id="PTHR34700">
    <property type="entry name" value="POTASSIUM BINDING PROTEIN KBP"/>
    <property type="match status" value="1"/>
</dbReference>
<name>A0A1M5UII4_FLAJO</name>
<protein>
    <submittedName>
        <fullName evidence="2">LysM domain-containing protein</fullName>
    </submittedName>
</protein>
<dbReference type="EMBL" id="FQWH01000014">
    <property type="protein sequence ID" value="SHH62708.1"/>
    <property type="molecule type" value="Genomic_DNA"/>
</dbReference>
<dbReference type="SUPFAM" id="SSF54106">
    <property type="entry name" value="LysM domain"/>
    <property type="match status" value="1"/>
</dbReference>
<dbReference type="PANTHER" id="PTHR34700:SF4">
    <property type="entry name" value="PHAGE-LIKE ELEMENT PBSX PROTEIN XKDP"/>
    <property type="match status" value="1"/>
</dbReference>
<feature type="domain" description="LysM" evidence="1">
    <location>
        <begin position="74"/>
        <end position="120"/>
    </location>
</feature>
<dbReference type="RefSeq" id="WP_073410943.1">
    <property type="nucleotide sequence ID" value="NZ_FQWH01000014.1"/>
</dbReference>
<sequence length="123" mass="13613">MSLKDKYKELTDLASNLGVADLQVREQDNVLYIDGTVKSASDKEKLWNSYGEIDPDFRSADVVMNIEVAQGASTDYTVKSGDSLSKIGKQFGVSWQAIFEANKDIISNPDLIQPGWKLKIPTV</sequence>
<dbReference type="Proteomes" id="UP000184112">
    <property type="component" value="Unassembled WGS sequence"/>
</dbReference>
<evidence type="ECO:0000313" key="3">
    <source>
        <dbReference type="Proteomes" id="UP000184112"/>
    </source>
</evidence>
<accession>A0A1M5UII4</accession>
<evidence type="ECO:0000259" key="1">
    <source>
        <dbReference type="PROSITE" id="PS51782"/>
    </source>
</evidence>
<evidence type="ECO:0000313" key="2">
    <source>
        <dbReference type="EMBL" id="SHH62708.1"/>
    </source>
</evidence>
<dbReference type="InterPro" id="IPR036779">
    <property type="entry name" value="LysM_dom_sf"/>
</dbReference>
<gene>
    <name evidence="2" type="ORF">SAMN05444388_1147</name>
</gene>
<dbReference type="SMART" id="SM00257">
    <property type="entry name" value="LysM"/>
    <property type="match status" value="1"/>
</dbReference>
<dbReference type="Gene3D" id="3.10.350.10">
    <property type="entry name" value="LysM domain"/>
    <property type="match status" value="1"/>
</dbReference>
<dbReference type="AlphaFoldDB" id="A0A1M5UII4"/>
<proteinExistence type="predicted"/>
<dbReference type="CDD" id="cd00118">
    <property type="entry name" value="LysM"/>
    <property type="match status" value="1"/>
</dbReference>
<dbReference type="InterPro" id="IPR052196">
    <property type="entry name" value="Bact_Kbp"/>
</dbReference>
<reference evidence="2 3" key="1">
    <citation type="submission" date="2016-11" db="EMBL/GenBank/DDBJ databases">
        <authorList>
            <person name="Jaros S."/>
            <person name="Januszkiewicz K."/>
            <person name="Wedrychowicz H."/>
        </authorList>
    </citation>
    <scope>NUCLEOTIDE SEQUENCE [LARGE SCALE GENOMIC DNA]</scope>
    <source>
        <strain evidence="2 3">DSM 6792</strain>
    </source>
</reference>
<dbReference type="Pfam" id="PF01476">
    <property type="entry name" value="LysM"/>
    <property type="match status" value="1"/>
</dbReference>
<dbReference type="PROSITE" id="PS51782">
    <property type="entry name" value="LYSM"/>
    <property type="match status" value="1"/>
</dbReference>